<accession>A0ABU6W5H7</accession>
<evidence type="ECO:0000313" key="7">
    <source>
        <dbReference type="Proteomes" id="UP001341840"/>
    </source>
</evidence>
<proteinExistence type="inferred from homology"/>
<evidence type="ECO:0000256" key="3">
    <source>
        <dbReference type="ARBA" id="ARBA00022712"/>
    </source>
</evidence>
<evidence type="ECO:0000256" key="2">
    <source>
        <dbReference type="ARBA" id="ARBA00022679"/>
    </source>
</evidence>
<keyword evidence="5" id="KW-0067">ATP-binding</keyword>
<comment type="caution">
    <text evidence="6">The sequence shown here is derived from an EMBL/GenBank/DDBJ whole genome shotgun (WGS) entry which is preliminary data.</text>
</comment>
<name>A0ABU6W5H7_9FABA</name>
<keyword evidence="7" id="KW-1185">Reference proteome</keyword>
<dbReference type="PANTHER" id="PTHR11088">
    <property type="entry name" value="TRNA DIMETHYLALLYLTRANSFERASE"/>
    <property type="match status" value="1"/>
</dbReference>
<gene>
    <name evidence="6" type="ORF">PIB30_016911</name>
</gene>
<dbReference type="Pfam" id="PF01715">
    <property type="entry name" value="IPPT"/>
    <property type="match status" value="2"/>
</dbReference>
<evidence type="ECO:0000313" key="6">
    <source>
        <dbReference type="EMBL" id="MED6181155.1"/>
    </source>
</evidence>
<dbReference type="Gene3D" id="1.10.287.890">
    <property type="entry name" value="Crystal structure of tRNA isopentenylpyrophosphate transferase (bh2366) domain"/>
    <property type="match status" value="1"/>
</dbReference>
<dbReference type="SUPFAM" id="SSF52540">
    <property type="entry name" value="P-loop containing nucleoside triphosphate hydrolases"/>
    <property type="match status" value="1"/>
</dbReference>
<dbReference type="Proteomes" id="UP001341840">
    <property type="component" value="Unassembled WGS sequence"/>
</dbReference>
<protein>
    <submittedName>
        <fullName evidence="6">Uncharacterized protein</fullName>
    </submittedName>
</protein>
<dbReference type="PANTHER" id="PTHR11088:SF91">
    <property type="entry name" value="ADENYLATE ISOPENTENYLTRANSFERASE 3, CHLOROPLASTIC"/>
    <property type="match status" value="1"/>
</dbReference>
<sequence length="323" mass="36508">MTISMVLCNPSTQPMINVPCNGPKLINAKHKEKVVLVMGATGTGKSRLSIDLGTCFPSEIINSDKIQAYQGLEIATNKVTKEEQRGVPHHLLGIHNPYTEFTANDFCDMASVATESIIGREQLPIIVGGSNSYVEALVERFGSRYEWLILWLDVSMPILHSYVSKRVEDMVEKGMVNELRPFFSPNGDYSKGIRKAIGVPEFDMFFRSEEETTWDDERTKQRLFDEAIREVKLNTCRLACKQFERIQRLRNVKRWKMQRVCASRVFEMHGNDDEAADEAWRKMVAEPSARLVAQFLYNEAINNVSGGISVPGSCSVSCRVVKC</sequence>
<evidence type="ECO:0000256" key="5">
    <source>
        <dbReference type="ARBA" id="ARBA00022840"/>
    </source>
</evidence>
<reference evidence="6 7" key="1">
    <citation type="journal article" date="2023" name="Plants (Basel)">
        <title>Bridging the Gap: Combining Genomics and Transcriptomics Approaches to Understand Stylosanthes scabra, an Orphan Legume from the Brazilian Caatinga.</title>
        <authorList>
            <person name="Ferreira-Neto J.R.C."/>
            <person name="da Silva M.D."/>
            <person name="Binneck E."/>
            <person name="de Melo N.F."/>
            <person name="da Silva R.H."/>
            <person name="de Melo A.L.T.M."/>
            <person name="Pandolfi V."/>
            <person name="Bustamante F.O."/>
            <person name="Brasileiro-Vidal A.C."/>
            <person name="Benko-Iseppon A.M."/>
        </authorList>
    </citation>
    <scope>NUCLEOTIDE SEQUENCE [LARGE SCALE GENOMIC DNA]</scope>
    <source>
        <tissue evidence="6">Leaves</tissue>
    </source>
</reference>
<dbReference type="InterPro" id="IPR027417">
    <property type="entry name" value="P-loop_NTPase"/>
</dbReference>
<keyword evidence="3" id="KW-0203">Cytokinin biosynthesis</keyword>
<keyword evidence="4" id="KW-0547">Nucleotide-binding</keyword>
<comment type="similarity">
    <text evidence="1">Belongs to the IPP transferase family.</text>
</comment>
<organism evidence="6 7">
    <name type="scientific">Stylosanthes scabra</name>
    <dbReference type="NCBI Taxonomy" id="79078"/>
    <lineage>
        <taxon>Eukaryota</taxon>
        <taxon>Viridiplantae</taxon>
        <taxon>Streptophyta</taxon>
        <taxon>Embryophyta</taxon>
        <taxon>Tracheophyta</taxon>
        <taxon>Spermatophyta</taxon>
        <taxon>Magnoliopsida</taxon>
        <taxon>eudicotyledons</taxon>
        <taxon>Gunneridae</taxon>
        <taxon>Pentapetalae</taxon>
        <taxon>rosids</taxon>
        <taxon>fabids</taxon>
        <taxon>Fabales</taxon>
        <taxon>Fabaceae</taxon>
        <taxon>Papilionoideae</taxon>
        <taxon>50 kb inversion clade</taxon>
        <taxon>dalbergioids sensu lato</taxon>
        <taxon>Dalbergieae</taxon>
        <taxon>Pterocarpus clade</taxon>
        <taxon>Stylosanthes</taxon>
    </lineage>
</organism>
<dbReference type="Gene3D" id="3.40.50.300">
    <property type="entry name" value="P-loop containing nucleotide triphosphate hydrolases"/>
    <property type="match status" value="1"/>
</dbReference>
<dbReference type="EMBL" id="JASCZI010181291">
    <property type="protein sequence ID" value="MED6181155.1"/>
    <property type="molecule type" value="Genomic_DNA"/>
</dbReference>
<keyword evidence="2" id="KW-0808">Transferase</keyword>
<dbReference type="InterPro" id="IPR039657">
    <property type="entry name" value="Dimethylallyltransferase"/>
</dbReference>
<evidence type="ECO:0000256" key="4">
    <source>
        <dbReference type="ARBA" id="ARBA00022741"/>
    </source>
</evidence>
<evidence type="ECO:0000256" key="1">
    <source>
        <dbReference type="ARBA" id="ARBA00005842"/>
    </source>
</evidence>